<feature type="domain" description="Helitron helicase-like" evidence="1">
    <location>
        <begin position="453"/>
        <end position="495"/>
    </location>
</feature>
<keyword evidence="2" id="KW-0547">Nucleotide-binding</keyword>
<evidence type="ECO:0000313" key="3">
    <source>
        <dbReference type="Proteomes" id="UP001151760"/>
    </source>
</evidence>
<keyword evidence="3" id="KW-1185">Reference proteome</keyword>
<protein>
    <submittedName>
        <fullName evidence="2">DNA helicase</fullName>
    </submittedName>
</protein>
<accession>A0ABQ5BNR4</accession>
<gene>
    <name evidence="2" type="ORF">Tco_0875186</name>
</gene>
<dbReference type="PANTHER" id="PTHR45786:SF74">
    <property type="entry name" value="ATP-DEPENDENT DNA HELICASE"/>
    <property type="match status" value="1"/>
</dbReference>
<evidence type="ECO:0000313" key="2">
    <source>
        <dbReference type="EMBL" id="GJT16480.1"/>
    </source>
</evidence>
<keyword evidence="2" id="KW-0067">ATP-binding</keyword>
<sequence length="808" mass="91548">MKEKKKKDKKKKEVVAEEVKVSKDIAADEDVKKKKKHVADEAGETQKEDLFRFMSKFVVMKTKRKLIPKSTHTHGDADGVRGNVGNRDLCDDVYGVGPSVSPKRHCVHVPTSVVDGGAADGGVLYDNVCGVGPSVFPETQHICCSVSDAVLGTRIKTPEVPAVALDIFSNTPSQQPALVSQECIPPSAIGRQPPCDPMSDVGVSGGSAALHTHFQDTMNVIHPHIPSNSRAALGSQQLSTPVRSPRVREVPNVNNRARARLQLFRTAREKFEDTNIPNFKVRLYNVIGAREYELPTGDMLGAIVYEEGPEANMDYDIVLEERSGHPQRVHKLHPSYRSLQFPLFFLYGEDGYQKEMKMVGSNGSSSQQKRLTMLAYYSYYLHDHANRYNYLSRTRRLFQQYVVTAFCVVEQNRIEFIREHQNDIRNEYLSPRYLSCHGNPSCFITFTCNVNPRVFEMKIHQFVAYLRDSQPFGKVVAVLYTVEFQKRCLPHCRTLLWIDESVRIRRYEDIDIYISAELPLPNVDPEGYRIVSELMMHGPCGLSGFVHYKRRAVDATMMRQGVELDNGRVTISNWYITMVLSSTYSTPPTSTPPTIQESLAKLADKIDKLELIVKRFIAKRLAESTTNLVSITSQTTITETTTDHVITAQNTSCHVTKINKPDNTIVKSLTDSTVENEVFTQIPFSPVFGLHDIPTQKTPKLMHDIAIFHQTTLNETYRRAPLIESMLVILCCVNTFFIGPQCCPPKLVFLRIEPKPPWERGDPRYKTMILEDRDRFQVRSIDTNKSKDDIVMHDSYMHYVAFPGFKSG</sequence>
<comment type="caution">
    <text evidence="2">The sequence shown here is derived from an EMBL/GenBank/DDBJ whole genome shotgun (WGS) entry which is preliminary data.</text>
</comment>
<proteinExistence type="predicted"/>
<reference evidence="2" key="2">
    <citation type="submission" date="2022-01" db="EMBL/GenBank/DDBJ databases">
        <authorList>
            <person name="Yamashiro T."/>
            <person name="Shiraishi A."/>
            <person name="Satake H."/>
            <person name="Nakayama K."/>
        </authorList>
    </citation>
    <scope>NUCLEOTIDE SEQUENCE</scope>
</reference>
<organism evidence="2 3">
    <name type="scientific">Tanacetum coccineum</name>
    <dbReference type="NCBI Taxonomy" id="301880"/>
    <lineage>
        <taxon>Eukaryota</taxon>
        <taxon>Viridiplantae</taxon>
        <taxon>Streptophyta</taxon>
        <taxon>Embryophyta</taxon>
        <taxon>Tracheophyta</taxon>
        <taxon>Spermatophyta</taxon>
        <taxon>Magnoliopsida</taxon>
        <taxon>eudicotyledons</taxon>
        <taxon>Gunneridae</taxon>
        <taxon>Pentapetalae</taxon>
        <taxon>asterids</taxon>
        <taxon>campanulids</taxon>
        <taxon>Asterales</taxon>
        <taxon>Asteraceae</taxon>
        <taxon>Asteroideae</taxon>
        <taxon>Anthemideae</taxon>
        <taxon>Anthemidinae</taxon>
        <taxon>Tanacetum</taxon>
    </lineage>
</organism>
<name>A0ABQ5BNR4_9ASTR</name>
<dbReference type="PANTHER" id="PTHR45786">
    <property type="entry name" value="DNA BINDING PROTEIN-LIKE"/>
    <property type="match status" value="1"/>
</dbReference>
<dbReference type="InterPro" id="IPR025476">
    <property type="entry name" value="Helitron_helicase-like"/>
</dbReference>
<keyword evidence="2" id="KW-0347">Helicase</keyword>
<dbReference type="EMBL" id="BQNB010013477">
    <property type="protein sequence ID" value="GJT16480.1"/>
    <property type="molecule type" value="Genomic_DNA"/>
</dbReference>
<dbReference type="Proteomes" id="UP001151760">
    <property type="component" value="Unassembled WGS sequence"/>
</dbReference>
<evidence type="ECO:0000259" key="1">
    <source>
        <dbReference type="Pfam" id="PF14214"/>
    </source>
</evidence>
<dbReference type="GO" id="GO:0004386">
    <property type="term" value="F:helicase activity"/>
    <property type="evidence" value="ECO:0007669"/>
    <property type="project" value="UniProtKB-KW"/>
</dbReference>
<keyword evidence="2" id="KW-0378">Hydrolase</keyword>
<dbReference type="Pfam" id="PF14214">
    <property type="entry name" value="Helitron_like_N"/>
    <property type="match status" value="1"/>
</dbReference>
<reference evidence="2" key="1">
    <citation type="journal article" date="2022" name="Int. J. Mol. Sci.">
        <title>Draft Genome of Tanacetum Coccineum: Genomic Comparison of Closely Related Tanacetum-Family Plants.</title>
        <authorList>
            <person name="Yamashiro T."/>
            <person name="Shiraishi A."/>
            <person name="Nakayama K."/>
            <person name="Satake H."/>
        </authorList>
    </citation>
    <scope>NUCLEOTIDE SEQUENCE</scope>
</reference>